<feature type="non-terminal residue" evidence="2">
    <location>
        <position position="186"/>
    </location>
</feature>
<accession>K1SYX2</accession>
<feature type="transmembrane region" description="Helical" evidence="1">
    <location>
        <begin position="66"/>
        <end position="85"/>
    </location>
</feature>
<protein>
    <submittedName>
        <fullName evidence="2">Uncharacterized protein</fullName>
    </submittedName>
</protein>
<evidence type="ECO:0000313" key="2">
    <source>
        <dbReference type="EMBL" id="EKC52506.1"/>
    </source>
</evidence>
<comment type="caution">
    <text evidence="2">The sequence shown here is derived from an EMBL/GenBank/DDBJ whole genome shotgun (WGS) entry which is preliminary data.</text>
</comment>
<feature type="transmembrane region" description="Helical" evidence="1">
    <location>
        <begin position="105"/>
        <end position="127"/>
    </location>
</feature>
<name>K1SYX2_9ZZZZ</name>
<sequence>GDSGRAFTRDGKVAEALKPYGLEGIAEQLPAYWGQQPYTAGPTYLGAAALFLALLGLLLASGRNKWWIAAVSLLTLLLAWGHNFMGFTEFAFKYLPGYNKFRTVSMALVVVEWTVPLLAALALMPLWRGEVPRRKLLRALAWAGGITGGFCLLFAVAGSAIFDFGRTEAADFMSRQYYQMFQAAGM</sequence>
<proteinExistence type="predicted"/>
<reference evidence="2" key="1">
    <citation type="journal article" date="2013" name="Environ. Microbiol.">
        <title>Microbiota from the distal guts of lean and obese adolescents exhibit partial functional redundancy besides clear differences in community structure.</title>
        <authorList>
            <person name="Ferrer M."/>
            <person name="Ruiz A."/>
            <person name="Lanza F."/>
            <person name="Haange S.B."/>
            <person name="Oberbach A."/>
            <person name="Till H."/>
            <person name="Bargiela R."/>
            <person name="Campoy C."/>
            <person name="Segura M.T."/>
            <person name="Richter M."/>
            <person name="von Bergen M."/>
            <person name="Seifert J."/>
            <person name="Suarez A."/>
        </authorList>
    </citation>
    <scope>NUCLEOTIDE SEQUENCE</scope>
</reference>
<dbReference type="AlphaFoldDB" id="K1SYX2"/>
<keyword evidence="1" id="KW-0472">Membrane</keyword>
<gene>
    <name evidence="2" type="ORF">LEA_16857</name>
</gene>
<feature type="non-terminal residue" evidence="2">
    <location>
        <position position="1"/>
    </location>
</feature>
<dbReference type="EMBL" id="AJWY01011527">
    <property type="protein sequence ID" value="EKC52506.1"/>
    <property type="molecule type" value="Genomic_DNA"/>
</dbReference>
<keyword evidence="1" id="KW-0812">Transmembrane</keyword>
<organism evidence="2">
    <name type="scientific">human gut metagenome</name>
    <dbReference type="NCBI Taxonomy" id="408170"/>
    <lineage>
        <taxon>unclassified sequences</taxon>
        <taxon>metagenomes</taxon>
        <taxon>organismal metagenomes</taxon>
    </lineage>
</organism>
<feature type="transmembrane region" description="Helical" evidence="1">
    <location>
        <begin position="139"/>
        <end position="162"/>
    </location>
</feature>
<feature type="transmembrane region" description="Helical" evidence="1">
    <location>
        <begin position="41"/>
        <end position="59"/>
    </location>
</feature>
<evidence type="ECO:0000256" key="1">
    <source>
        <dbReference type="SAM" id="Phobius"/>
    </source>
</evidence>
<keyword evidence="1" id="KW-1133">Transmembrane helix</keyword>